<dbReference type="InterPro" id="IPR014067">
    <property type="entry name" value="AioB/IdrB_ssu"/>
</dbReference>
<evidence type="ECO:0000256" key="4">
    <source>
        <dbReference type="ARBA" id="ARBA00023014"/>
    </source>
</evidence>
<dbReference type="GO" id="GO:0046872">
    <property type="term" value="F:metal ion binding"/>
    <property type="evidence" value="ECO:0007669"/>
    <property type="project" value="UniProtKB-KW"/>
</dbReference>
<keyword evidence="2" id="KW-0479">Metal-binding</keyword>
<reference evidence="7" key="1">
    <citation type="submission" date="2016-07" db="EMBL/GenBank/DDBJ databases">
        <title>Nontailed viruses are major unrecognized killers of bacteria in the ocean.</title>
        <authorList>
            <person name="Kauffman K."/>
            <person name="Hussain F."/>
            <person name="Yang J."/>
            <person name="Arevalo P."/>
            <person name="Brown J."/>
            <person name="Cutler M."/>
            <person name="Kelly L."/>
            <person name="Polz M.F."/>
        </authorList>
    </citation>
    <scope>NUCLEOTIDE SEQUENCE [LARGE SCALE GENOMIC DNA]</scope>
    <source>
        <strain evidence="7">10N.261.55.E11</strain>
    </source>
</reference>
<name>A0A2N7FA07_VIBSP</name>
<dbReference type="NCBIfam" id="TIGR02694">
    <property type="entry name" value="arsenite_ox_S"/>
    <property type="match status" value="1"/>
</dbReference>
<evidence type="ECO:0000313" key="7">
    <source>
        <dbReference type="Proteomes" id="UP000235330"/>
    </source>
</evidence>
<dbReference type="EMBL" id="MCWU01000030">
    <property type="protein sequence ID" value="PMJ64700.1"/>
    <property type="molecule type" value="Genomic_DNA"/>
</dbReference>
<dbReference type="InterPro" id="IPR006311">
    <property type="entry name" value="TAT_signal"/>
</dbReference>
<dbReference type="PROSITE" id="PS51296">
    <property type="entry name" value="RIESKE"/>
    <property type="match status" value="1"/>
</dbReference>
<evidence type="ECO:0000256" key="3">
    <source>
        <dbReference type="ARBA" id="ARBA00023004"/>
    </source>
</evidence>
<dbReference type="RefSeq" id="WP_102473273.1">
    <property type="nucleotide sequence ID" value="NZ_CAWNSL010000007.1"/>
</dbReference>
<organism evidence="6 7">
    <name type="scientific">Vibrio splendidus</name>
    <dbReference type="NCBI Taxonomy" id="29497"/>
    <lineage>
        <taxon>Bacteria</taxon>
        <taxon>Pseudomonadati</taxon>
        <taxon>Pseudomonadota</taxon>
        <taxon>Gammaproteobacteria</taxon>
        <taxon>Vibrionales</taxon>
        <taxon>Vibrionaceae</taxon>
        <taxon>Vibrio</taxon>
    </lineage>
</organism>
<keyword evidence="1" id="KW-0001">2Fe-2S</keyword>
<dbReference type="PROSITE" id="PS51318">
    <property type="entry name" value="TAT"/>
    <property type="match status" value="1"/>
</dbReference>
<dbReference type="Gene3D" id="2.102.10.10">
    <property type="entry name" value="Rieske [2Fe-2S] iron-sulphur domain"/>
    <property type="match status" value="1"/>
</dbReference>
<sequence length="194" mass="21235">MIANSKQNSSKGHNRCMMSRRDFLLYSGAATAVSMVPLTLFAGTDSETQVEGRIVDYPRKKIAKLSELNNHTPVHFQYPDEGKNSIAMLVKADIECGGGIGQQRDVVAYSMTCTHQGGPLTGAYKAKGEHRIVGQCPFHLSTFDLRRHGIMVSGQAFESLPQVLLELEGDDIYAVGVMGLIFGRMENLIDVEVS</sequence>
<proteinExistence type="predicted"/>
<comment type="caution">
    <text evidence="6">The sequence shown here is derived from an EMBL/GenBank/DDBJ whole genome shotgun (WGS) entry which is preliminary data.</text>
</comment>
<evidence type="ECO:0000259" key="5">
    <source>
        <dbReference type="PROSITE" id="PS51296"/>
    </source>
</evidence>
<dbReference type="GO" id="GO:0051537">
    <property type="term" value="F:2 iron, 2 sulfur cluster binding"/>
    <property type="evidence" value="ECO:0007669"/>
    <property type="project" value="UniProtKB-KW"/>
</dbReference>
<dbReference type="InterPro" id="IPR017941">
    <property type="entry name" value="Rieske_2Fe-2S"/>
</dbReference>
<dbReference type="InterPro" id="IPR036922">
    <property type="entry name" value="Rieske_2Fe-2S_sf"/>
</dbReference>
<dbReference type="Pfam" id="PF00355">
    <property type="entry name" value="Rieske"/>
    <property type="match status" value="1"/>
</dbReference>
<feature type="domain" description="Rieske" evidence="5">
    <location>
        <begin position="106"/>
        <end position="174"/>
    </location>
</feature>
<accession>A0A2N7FA07</accession>
<dbReference type="AlphaFoldDB" id="A0A2N7FA07"/>
<dbReference type="SUPFAM" id="SSF50022">
    <property type="entry name" value="ISP domain"/>
    <property type="match status" value="1"/>
</dbReference>
<keyword evidence="3" id="KW-0408">Iron</keyword>
<protein>
    <submittedName>
        <fullName evidence="6">Arsenite oxidase small subunit</fullName>
    </submittedName>
</protein>
<evidence type="ECO:0000256" key="1">
    <source>
        <dbReference type="ARBA" id="ARBA00022714"/>
    </source>
</evidence>
<dbReference type="Proteomes" id="UP000235330">
    <property type="component" value="Unassembled WGS sequence"/>
</dbReference>
<keyword evidence="4" id="KW-0411">Iron-sulfur</keyword>
<evidence type="ECO:0000313" key="6">
    <source>
        <dbReference type="EMBL" id="PMJ64700.1"/>
    </source>
</evidence>
<evidence type="ECO:0000256" key="2">
    <source>
        <dbReference type="ARBA" id="ARBA00022723"/>
    </source>
</evidence>
<gene>
    <name evidence="6" type="ORF">BCU17_21180</name>
</gene>